<gene>
    <name evidence="3" type="ORF">GCM10009544_17140</name>
</gene>
<dbReference type="InterPro" id="IPR047057">
    <property type="entry name" value="MerR_fam"/>
</dbReference>
<keyword evidence="1" id="KW-0238">DNA-binding</keyword>
<dbReference type="RefSeq" id="WP_344088191.1">
    <property type="nucleotide sequence ID" value="NZ_BAAAHB010000012.1"/>
</dbReference>
<evidence type="ECO:0000259" key="2">
    <source>
        <dbReference type="PROSITE" id="PS50937"/>
    </source>
</evidence>
<organism evidence="3 4">
    <name type="scientific">Streptomyces stramineus</name>
    <dbReference type="NCBI Taxonomy" id="173861"/>
    <lineage>
        <taxon>Bacteria</taxon>
        <taxon>Bacillati</taxon>
        <taxon>Actinomycetota</taxon>
        <taxon>Actinomycetes</taxon>
        <taxon>Kitasatosporales</taxon>
        <taxon>Streptomycetaceae</taxon>
        <taxon>Streptomyces</taxon>
    </lineage>
</organism>
<comment type="caution">
    <text evidence="3">The sequence shown here is derived from an EMBL/GenBank/DDBJ whole genome shotgun (WGS) entry which is preliminary data.</text>
</comment>
<accession>A0ABP3JL58</accession>
<dbReference type="PANTHER" id="PTHR30204">
    <property type="entry name" value="REDOX-CYCLING DRUG-SENSING TRANSCRIPTIONAL ACTIVATOR SOXR"/>
    <property type="match status" value="1"/>
</dbReference>
<dbReference type="InterPro" id="IPR009061">
    <property type="entry name" value="DNA-bd_dom_put_sf"/>
</dbReference>
<dbReference type="PROSITE" id="PS00552">
    <property type="entry name" value="HTH_MERR_1"/>
    <property type="match status" value="1"/>
</dbReference>
<dbReference type="EMBL" id="BAAAHB010000012">
    <property type="protein sequence ID" value="GAA0454977.1"/>
    <property type="molecule type" value="Genomic_DNA"/>
</dbReference>
<keyword evidence="4" id="KW-1185">Reference proteome</keyword>
<dbReference type="PANTHER" id="PTHR30204:SF90">
    <property type="entry name" value="HTH-TYPE TRANSCRIPTIONAL ACTIVATOR MTA"/>
    <property type="match status" value="1"/>
</dbReference>
<dbReference type="PRINTS" id="PR00040">
    <property type="entry name" value="HTHMERR"/>
</dbReference>
<dbReference type="SUPFAM" id="SSF46955">
    <property type="entry name" value="Putative DNA-binding domain"/>
    <property type="match status" value="1"/>
</dbReference>
<proteinExistence type="predicted"/>
<reference evidence="4" key="1">
    <citation type="journal article" date="2019" name="Int. J. Syst. Evol. Microbiol.">
        <title>The Global Catalogue of Microorganisms (GCM) 10K type strain sequencing project: providing services to taxonomists for standard genome sequencing and annotation.</title>
        <authorList>
            <consortium name="The Broad Institute Genomics Platform"/>
            <consortium name="The Broad Institute Genome Sequencing Center for Infectious Disease"/>
            <person name="Wu L."/>
            <person name="Ma J."/>
        </authorList>
    </citation>
    <scope>NUCLEOTIDE SEQUENCE [LARGE SCALE GENOMIC DNA]</scope>
    <source>
        <strain evidence="4">JCM 10649</strain>
    </source>
</reference>
<name>A0ABP3JL58_9ACTN</name>
<evidence type="ECO:0000313" key="3">
    <source>
        <dbReference type="EMBL" id="GAA0454977.1"/>
    </source>
</evidence>
<evidence type="ECO:0000256" key="1">
    <source>
        <dbReference type="ARBA" id="ARBA00023125"/>
    </source>
</evidence>
<dbReference type="Proteomes" id="UP001499895">
    <property type="component" value="Unassembled WGS sequence"/>
</dbReference>
<dbReference type="PROSITE" id="PS50937">
    <property type="entry name" value="HTH_MERR_2"/>
    <property type="match status" value="1"/>
</dbReference>
<dbReference type="SMART" id="SM00422">
    <property type="entry name" value="HTH_MERR"/>
    <property type="match status" value="1"/>
</dbReference>
<dbReference type="Gene3D" id="1.10.1660.10">
    <property type="match status" value="1"/>
</dbReference>
<sequence>MTISATWKVGRLAEASGLTVRTLHHWDAIGLLSPSQRTAGGHREYTEDDLVRLYQVLALRSLGLALDTIAVCLDAGVDPVRLVRNHLAGVEASIAALDVLRRRLVQLGDELAADQAPTATALLDALRAIGGTSPEGEHSLSRHLDADQIHVLRTRAADLGPAMHYLLEVEWPELYRRAERLRAGGTPPTDQMVRRLVARMDELSALFTGGDAGISAGVRAAWHDDPAALSGDSGAPAVAWRELADYLDRARNSPA</sequence>
<feature type="domain" description="HTH merR-type" evidence="2">
    <location>
        <begin position="6"/>
        <end position="75"/>
    </location>
</feature>
<protein>
    <recommendedName>
        <fullName evidence="2">HTH merR-type domain-containing protein</fullName>
    </recommendedName>
</protein>
<dbReference type="InterPro" id="IPR000551">
    <property type="entry name" value="MerR-type_HTH_dom"/>
</dbReference>
<evidence type="ECO:0000313" key="4">
    <source>
        <dbReference type="Proteomes" id="UP001499895"/>
    </source>
</evidence>
<dbReference type="Pfam" id="PF13411">
    <property type="entry name" value="MerR_1"/>
    <property type="match status" value="1"/>
</dbReference>